<comment type="similarity">
    <text evidence="2 7">Belongs to the cytochrome P450 family.</text>
</comment>
<dbReference type="PANTHER" id="PTHR24305:SF210">
    <property type="entry name" value="CYTOCHROME P450 MONOOXYGENASE ASQL-RELATED"/>
    <property type="match status" value="1"/>
</dbReference>
<name>A0A139ILK3_9PEZI</name>
<dbReference type="PROSITE" id="PS00086">
    <property type="entry name" value="CYTOCHROME_P450"/>
    <property type="match status" value="1"/>
</dbReference>
<accession>A0A139ILK3</accession>
<gene>
    <name evidence="9" type="ORF">AC579_2187</name>
</gene>
<evidence type="ECO:0000256" key="3">
    <source>
        <dbReference type="ARBA" id="ARBA00022617"/>
    </source>
</evidence>
<evidence type="ECO:0000256" key="4">
    <source>
        <dbReference type="ARBA" id="ARBA00022723"/>
    </source>
</evidence>
<feature type="transmembrane region" description="Helical" evidence="8">
    <location>
        <begin position="12"/>
        <end position="34"/>
    </location>
</feature>
<dbReference type="Gene3D" id="1.10.630.10">
    <property type="entry name" value="Cytochrome P450"/>
    <property type="match status" value="1"/>
</dbReference>
<evidence type="ECO:0000256" key="1">
    <source>
        <dbReference type="ARBA" id="ARBA00001971"/>
    </source>
</evidence>
<dbReference type="PRINTS" id="PR00463">
    <property type="entry name" value="EP450I"/>
</dbReference>
<evidence type="ECO:0000256" key="6">
    <source>
        <dbReference type="PIRSR" id="PIRSR602401-1"/>
    </source>
</evidence>
<keyword evidence="5 6" id="KW-0408">Iron</keyword>
<dbReference type="STRING" id="113226.A0A139ILK3"/>
<dbReference type="GO" id="GO:0016705">
    <property type="term" value="F:oxidoreductase activity, acting on paired donors, with incorporation or reduction of molecular oxygen"/>
    <property type="evidence" value="ECO:0007669"/>
    <property type="project" value="InterPro"/>
</dbReference>
<dbReference type="CDD" id="cd11058">
    <property type="entry name" value="CYP60B-like"/>
    <property type="match status" value="1"/>
</dbReference>
<dbReference type="InterPro" id="IPR050121">
    <property type="entry name" value="Cytochrome_P450_monoxygenase"/>
</dbReference>
<keyword evidence="8" id="KW-1133">Transmembrane helix</keyword>
<dbReference type="AlphaFoldDB" id="A0A139ILK3"/>
<dbReference type="InterPro" id="IPR036396">
    <property type="entry name" value="Cyt_P450_sf"/>
</dbReference>
<dbReference type="InterPro" id="IPR017972">
    <property type="entry name" value="Cyt_P450_CS"/>
</dbReference>
<keyword evidence="3 6" id="KW-0349">Heme</keyword>
<dbReference type="GO" id="GO:0004497">
    <property type="term" value="F:monooxygenase activity"/>
    <property type="evidence" value="ECO:0007669"/>
    <property type="project" value="UniProtKB-KW"/>
</dbReference>
<keyword evidence="8" id="KW-0472">Membrane</keyword>
<dbReference type="PANTHER" id="PTHR24305">
    <property type="entry name" value="CYTOCHROME P450"/>
    <property type="match status" value="1"/>
</dbReference>
<dbReference type="EMBL" id="LFZO01000059">
    <property type="protein sequence ID" value="KXT15416.1"/>
    <property type="molecule type" value="Genomic_DNA"/>
</dbReference>
<dbReference type="InterPro" id="IPR002401">
    <property type="entry name" value="Cyt_P450_E_grp-I"/>
</dbReference>
<evidence type="ECO:0000313" key="10">
    <source>
        <dbReference type="Proteomes" id="UP000073492"/>
    </source>
</evidence>
<keyword evidence="4 6" id="KW-0479">Metal-binding</keyword>
<dbReference type="Proteomes" id="UP000073492">
    <property type="component" value="Unassembled WGS sequence"/>
</dbReference>
<dbReference type="PRINTS" id="PR00385">
    <property type="entry name" value="P450"/>
</dbReference>
<keyword evidence="7" id="KW-0560">Oxidoreductase</keyword>
<proteinExistence type="inferred from homology"/>
<evidence type="ECO:0000256" key="7">
    <source>
        <dbReference type="RuleBase" id="RU000461"/>
    </source>
</evidence>
<dbReference type="GO" id="GO:0005506">
    <property type="term" value="F:iron ion binding"/>
    <property type="evidence" value="ECO:0007669"/>
    <property type="project" value="InterPro"/>
</dbReference>
<evidence type="ECO:0000256" key="8">
    <source>
        <dbReference type="SAM" id="Phobius"/>
    </source>
</evidence>
<reference evidence="9 10" key="1">
    <citation type="submission" date="2015-07" db="EMBL/GenBank/DDBJ databases">
        <title>Comparative genomics of the Sigatoka disease complex on banana suggests a link between parallel evolutionary changes in Pseudocercospora fijiensis and Pseudocercospora eumusae and increased virulence on the banana host.</title>
        <authorList>
            <person name="Chang T.-C."/>
            <person name="Salvucci A."/>
            <person name="Crous P.W."/>
            <person name="Stergiopoulos I."/>
        </authorList>
    </citation>
    <scope>NUCLEOTIDE SEQUENCE [LARGE SCALE GENOMIC DNA]</scope>
    <source>
        <strain evidence="9 10">CBS 116634</strain>
    </source>
</reference>
<keyword evidence="7" id="KW-0503">Monooxygenase</keyword>
<evidence type="ECO:0000256" key="2">
    <source>
        <dbReference type="ARBA" id="ARBA00010617"/>
    </source>
</evidence>
<evidence type="ECO:0000313" key="9">
    <source>
        <dbReference type="EMBL" id="KXT15416.1"/>
    </source>
</evidence>
<protein>
    <submittedName>
        <fullName evidence="9">Uncharacterized protein</fullName>
    </submittedName>
</protein>
<dbReference type="OrthoDB" id="1470350at2759"/>
<comment type="cofactor">
    <cofactor evidence="1 6">
        <name>heme</name>
        <dbReference type="ChEBI" id="CHEBI:30413"/>
    </cofactor>
</comment>
<organism evidence="9 10">
    <name type="scientific">Pseudocercospora musae</name>
    <dbReference type="NCBI Taxonomy" id="113226"/>
    <lineage>
        <taxon>Eukaryota</taxon>
        <taxon>Fungi</taxon>
        <taxon>Dikarya</taxon>
        <taxon>Ascomycota</taxon>
        <taxon>Pezizomycotina</taxon>
        <taxon>Dothideomycetes</taxon>
        <taxon>Dothideomycetidae</taxon>
        <taxon>Mycosphaerellales</taxon>
        <taxon>Mycosphaerellaceae</taxon>
        <taxon>Pseudocercospora</taxon>
    </lineage>
</organism>
<comment type="caution">
    <text evidence="9">The sequence shown here is derived from an EMBL/GenBank/DDBJ whole genome shotgun (WGS) entry which is preliminary data.</text>
</comment>
<dbReference type="InterPro" id="IPR001128">
    <property type="entry name" value="Cyt_P450"/>
</dbReference>
<dbReference type="GO" id="GO:0020037">
    <property type="term" value="F:heme binding"/>
    <property type="evidence" value="ECO:0007669"/>
    <property type="project" value="InterPro"/>
</dbReference>
<keyword evidence="8" id="KW-0812">Transmembrane</keyword>
<dbReference type="SUPFAM" id="SSF48264">
    <property type="entry name" value="Cytochrome P450"/>
    <property type="match status" value="1"/>
</dbReference>
<dbReference type="Pfam" id="PF00067">
    <property type="entry name" value="p450"/>
    <property type="match status" value="1"/>
</dbReference>
<keyword evidence="10" id="KW-1185">Reference proteome</keyword>
<sequence length="565" mass="63559">MAQLSATTFWQLATIGLLVLVGYYVYLGIYNLLFHPLAKYPGPKLAALSEAWFVKSSLSGHLPYIFTEVHKQYGDIVRISPNELSFARPEAVKEIYYHPTKTKPGMPKSLSYARPDTPHLFSVRDIAEHQKQKAAFTHAFSPRALKEQEPIVLQYTDAWISMLARGGTGPHGIDIVKAWNWLTFDIIGDLTFGASFDCVKTATTHPWIDMLFDSLTFGIMYDMIRRIPILKFGLPFVVPIKKLKQNRVEIREYTRQRVAARCETGTKRDTEDFFSDILRKGQWTEEGLVSQAFMLIIAGSETSASALSGVTFYLSHYPQALKRLQDEVRGAFSSSDQIVGDSTTPAKLPFLHGCIEEALRLFPPAPSHALRVSPGATVDGQYIPAGVCVTSQNYPMSRDSRYFNVPAEYHPERWLKGEDCPPDFRDDNKAASNPFSIGPRSCIGINLAYLEMRIALAKFVWHFDWALLPESKEWTKSMKTYFIWKKPPMMYMHPGLIATNHRVAGTGSPDGRMRASLLILKSLLAGFSDTFSAASGRHEIFQKDPWGIDSLSETSFEIEWSIAGS</sequence>
<evidence type="ECO:0000256" key="5">
    <source>
        <dbReference type="ARBA" id="ARBA00023004"/>
    </source>
</evidence>
<feature type="binding site" description="axial binding residue" evidence="6">
    <location>
        <position position="442"/>
    </location>
    <ligand>
        <name>heme</name>
        <dbReference type="ChEBI" id="CHEBI:30413"/>
    </ligand>
    <ligandPart>
        <name>Fe</name>
        <dbReference type="ChEBI" id="CHEBI:18248"/>
    </ligandPart>
</feature>